<dbReference type="PROSITE" id="PS50866">
    <property type="entry name" value="GOLD"/>
    <property type="match status" value="1"/>
</dbReference>
<evidence type="ECO:0000256" key="9">
    <source>
        <dbReference type="RuleBase" id="RU003827"/>
    </source>
</evidence>
<evidence type="ECO:0000256" key="7">
    <source>
        <dbReference type="ARBA" id="ARBA00023136"/>
    </source>
</evidence>
<evidence type="ECO:0000256" key="2">
    <source>
        <dbReference type="ARBA" id="ARBA00007104"/>
    </source>
</evidence>
<keyword evidence="7 10" id="KW-0472">Membrane</keyword>
<dbReference type="Pfam" id="PF01105">
    <property type="entry name" value="EMP24_GP25L"/>
    <property type="match status" value="1"/>
</dbReference>
<proteinExistence type="evidence at transcript level"/>
<keyword evidence="4 9" id="KW-0812">Transmembrane</keyword>
<comment type="subcellular location">
    <subcellularLocation>
        <location evidence="8">Endomembrane system</location>
        <topology evidence="8">Single-pass membrane protein</topology>
    </subcellularLocation>
    <subcellularLocation>
        <location evidence="1 9">Membrane</location>
        <topology evidence="1 9">Single-pass type I membrane protein</topology>
    </subcellularLocation>
</comment>
<feature type="signal peptide" evidence="11">
    <location>
        <begin position="1"/>
        <end position="18"/>
    </location>
</feature>
<keyword evidence="6 10" id="KW-1133">Transmembrane helix</keyword>
<evidence type="ECO:0000256" key="1">
    <source>
        <dbReference type="ARBA" id="ARBA00004479"/>
    </source>
</evidence>
<keyword evidence="3" id="KW-0217">Developmental protein</keyword>
<reference evidence="13" key="1">
    <citation type="submission" date="2018-08" db="EMBL/GenBank/DDBJ databases">
        <authorList>
            <person name="Cornetti L."/>
        </authorList>
    </citation>
    <scope>NUCLEOTIDE SEQUENCE</scope>
    <source>
        <strain evidence="13">FI-BAL1-1</strain>
    </source>
</reference>
<dbReference type="PANTHER" id="PTHR22811">
    <property type="entry name" value="TRANSMEMBRANE EMP24 DOMAIN-CONTAINING PROTEIN"/>
    <property type="match status" value="1"/>
</dbReference>
<dbReference type="GO" id="GO:0012505">
    <property type="term" value="C:endomembrane system"/>
    <property type="evidence" value="ECO:0007669"/>
    <property type="project" value="UniProtKB-SubCell"/>
</dbReference>
<evidence type="ECO:0000256" key="10">
    <source>
        <dbReference type="SAM" id="Phobius"/>
    </source>
</evidence>
<sequence>MILNCIFTLVLLLNSCSAYFVTLDANEEKCFFEKVNAGTKIGLTFEVAEGGFLDIDFNIVGPSGQSVESGQRVSNGKYAFKADQDGVYTYCFSNKMSTMTPKIVMFNTDVGEQQTLDQGHPDSGNHTKLEEMIKELSGALRTVKHEQDYMNLRERVHRTINESTNSRVVMWSFFEAFVLLTMTAGQVYYLKRFFEVRRL</sequence>
<evidence type="ECO:0000256" key="4">
    <source>
        <dbReference type="ARBA" id="ARBA00022692"/>
    </source>
</evidence>
<evidence type="ECO:0000256" key="11">
    <source>
        <dbReference type="SAM" id="SignalP"/>
    </source>
</evidence>
<comment type="similarity">
    <text evidence="2 9">Belongs to the EMP24/GP25L family.</text>
</comment>
<dbReference type="InterPro" id="IPR009038">
    <property type="entry name" value="GOLD_dom"/>
</dbReference>
<name>A0A4Y7LN34_9CRUS</name>
<accession>A0A4Y7LN34</accession>
<feature type="domain" description="GOLD" evidence="12">
    <location>
        <begin position="28"/>
        <end position="110"/>
    </location>
</feature>
<feature type="chain" id="PRO_5021314580" evidence="11">
    <location>
        <begin position="19"/>
        <end position="199"/>
    </location>
</feature>
<dbReference type="EMBL" id="LR000432">
    <property type="protein sequence ID" value="SVE70051.1"/>
    <property type="molecule type" value="mRNA"/>
</dbReference>
<protein>
    <submittedName>
        <fullName evidence="13">EOG090X0D99</fullName>
    </submittedName>
</protein>
<evidence type="ECO:0000256" key="3">
    <source>
        <dbReference type="ARBA" id="ARBA00022473"/>
    </source>
</evidence>
<dbReference type="SMART" id="SM01190">
    <property type="entry name" value="EMP24_GP25L"/>
    <property type="match status" value="1"/>
</dbReference>
<dbReference type="InterPro" id="IPR036598">
    <property type="entry name" value="GOLD_dom_sf"/>
</dbReference>
<gene>
    <name evidence="13" type="primary">EOG090X0D99</name>
</gene>
<evidence type="ECO:0000256" key="6">
    <source>
        <dbReference type="ARBA" id="ARBA00022989"/>
    </source>
</evidence>
<feature type="transmembrane region" description="Helical" evidence="10">
    <location>
        <begin position="168"/>
        <end position="190"/>
    </location>
</feature>
<evidence type="ECO:0000256" key="5">
    <source>
        <dbReference type="ARBA" id="ARBA00022729"/>
    </source>
</evidence>
<dbReference type="InterPro" id="IPR015720">
    <property type="entry name" value="Emp24-like"/>
</dbReference>
<dbReference type="SUPFAM" id="SSF101576">
    <property type="entry name" value="Supernatant protein factor (SPF), C-terminal domain"/>
    <property type="match status" value="1"/>
</dbReference>
<evidence type="ECO:0000256" key="8">
    <source>
        <dbReference type="ARBA" id="ARBA00037847"/>
    </source>
</evidence>
<organism evidence="13">
    <name type="scientific">Eubosmina coregoni</name>
    <dbReference type="NCBI Taxonomy" id="186181"/>
    <lineage>
        <taxon>Eukaryota</taxon>
        <taxon>Metazoa</taxon>
        <taxon>Ecdysozoa</taxon>
        <taxon>Arthropoda</taxon>
        <taxon>Crustacea</taxon>
        <taxon>Branchiopoda</taxon>
        <taxon>Diplostraca</taxon>
        <taxon>Cladocera</taxon>
        <taxon>Anomopoda</taxon>
        <taxon>Bosminidae</taxon>
        <taxon>Eubosmina</taxon>
    </lineage>
</organism>
<evidence type="ECO:0000259" key="12">
    <source>
        <dbReference type="PROSITE" id="PS50866"/>
    </source>
</evidence>
<keyword evidence="5 11" id="KW-0732">Signal</keyword>
<evidence type="ECO:0000313" key="13">
    <source>
        <dbReference type="EMBL" id="SVE70051.1"/>
    </source>
</evidence>
<dbReference type="AlphaFoldDB" id="A0A4Y7LN34"/>
<dbReference type="GO" id="GO:0016020">
    <property type="term" value="C:membrane"/>
    <property type="evidence" value="ECO:0007669"/>
    <property type="project" value="UniProtKB-SubCell"/>
</dbReference>